<dbReference type="SFLD" id="SFLDS00001">
    <property type="entry name" value="Enolase"/>
    <property type="match status" value="1"/>
</dbReference>
<dbReference type="SFLD" id="SFLDF00009">
    <property type="entry name" value="o-succinylbenzoate_synthase"/>
    <property type="match status" value="1"/>
</dbReference>
<keyword evidence="2 5" id="KW-0479">Metal-binding</keyword>
<dbReference type="InterPro" id="IPR029065">
    <property type="entry name" value="Enolase_C-like"/>
</dbReference>
<dbReference type="Proteomes" id="UP001597458">
    <property type="component" value="Unassembled WGS sequence"/>
</dbReference>
<protein>
    <recommendedName>
        <fullName evidence="5">Dipeptide epimerase</fullName>
        <ecNumber evidence="5">5.1.1.-</ecNumber>
    </recommendedName>
</protein>
<gene>
    <name evidence="7" type="ORF">ACFSTF_05335</name>
</gene>
<evidence type="ECO:0000313" key="7">
    <source>
        <dbReference type="EMBL" id="MFD2616730.1"/>
    </source>
</evidence>
<dbReference type="SUPFAM" id="SSF51604">
    <property type="entry name" value="Enolase C-terminal domain-like"/>
    <property type="match status" value="1"/>
</dbReference>
<dbReference type="PANTHER" id="PTHR48073">
    <property type="entry name" value="O-SUCCINYLBENZOATE SYNTHASE-RELATED"/>
    <property type="match status" value="1"/>
</dbReference>
<organism evidence="7 8">
    <name type="scientific">Terrilactibacillus laevilacticus</name>
    <dbReference type="NCBI Taxonomy" id="1380157"/>
    <lineage>
        <taxon>Bacteria</taxon>
        <taxon>Bacillati</taxon>
        <taxon>Bacillota</taxon>
        <taxon>Bacilli</taxon>
        <taxon>Bacillales</taxon>
        <taxon>Bacillaceae</taxon>
        <taxon>Terrilactibacillus</taxon>
    </lineage>
</organism>
<dbReference type="Pfam" id="PF02746">
    <property type="entry name" value="MR_MLE_N"/>
    <property type="match status" value="1"/>
</dbReference>
<dbReference type="SFLD" id="SFLDG00180">
    <property type="entry name" value="muconate_cycloisomerase"/>
    <property type="match status" value="1"/>
</dbReference>
<proteinExistence type="inferred from homology"/>
<keyword evidence="8" id="KW-1185">Reference proteome</keyword>
<dbReference type="InterPro" id="IPR034603">
    <property type="entry name" value="Dipeptide_epimerase"/>
</dbReference>
<dbReference type="CDD" id="cd03319">
    <property type="entry name" value="L-Ala-DL-Glu_epimerase"/>
    <property type="match status" value="1"/>
</dbReference>
<feature type="domain" description="Mandelate racemase/muconate lactonizing enzyme C-terminal" evidence="6">
    <location>
        <begin position="140"/>
        <end position="239"/>
    </location>
</feature>
<dbReference type="InterPro" id="IPR029017">
    <property type="entry name" value="Enolase-like_N"/>
</dbReference>
<comment type="similarity">
    <text evidence="1 5">Belongs to the mandelate racemase/muconate lactonizing enzyme family.</text>
</comment>
<dbReference type="SUPFAM" id="SSF54826">
    <property type="entry name" value="Enolase N-terminal domain-like"/>
    <property type="match status" value="1"/>
</dbReference>
<dbReference type="InterPro" id="IPR013341">
    <property type="entry name" value="Mandelate_racemase_N_dom"/>
</dbReference>
<dbReference type="InterPro" id="IPR013342">
    <property type="entry name" value="Mandelate_racemase_C"/>
</dbReference>
<comment type="cofactor">
    <cofactor evidence="5">
        <name>Mg(2+)</name>
        <dbReference type="ChEBI" id="CHEBI:18420"/>
    </cofactor>
    <text evidence="5">Binds 1 Mg(2+) ion per subunit.</text>
</comment>
<keyword evidence="3 5" id="KW-0460">Magnesium</keyword>
<name>A0ABW5PPD1_9BACI</name>
<dbReference type="EC" id="5.1.1.-" evidence="5"/>
<evidence type="ECO:0000256" key="3">
    <source>
        <dbReference type="ARBA" id="ARBA00022842"/>
    </source>
</evidence>
<dbReference type="Gene3D" id="3.30.390.10">
    <property type="entry name" value="Enolase-like, N-terminal domain"/>
    <property type="match status" value="1"/>
</dbReference>
<dbReference type="Pfam" id="PF13378">
    <property type="entry name" value="MR_MLE_C"/>
    <property type="match status" value="1"/>
</dbReference>
<evidence type="ECO:0000256" key="1">
    <source>
        <dbReference type="ARBA" id="ARBA00008031"/>
    </source>
</evidence>
<comment type="caution">
    <text evidence="7">The sequence shown here is derived from an EMBL/GenBank/DDBJ whole genome shotgun (WGS) entry which is preliminary data.</text>
</comment>
<dbReference type="RefSeq" id="WP_141189412.1">
    <property type="nucleotide sequence ID" value="NZ_JBHUMR010000008.1"/>
</dbReference>
<evidence type="ECO:0000256" key="2">
    <source>
        <dbReference type="ARBA" id="ARBA00022723"/>
    </source>
</evidence>
<evidence type="ECO:0000259" key="6">
    <source>
        <dbReference type="SMART" id="SM00922"/>
    </source>
</evidence>
<evidence type="ECO:0000256" key="4">
    <source>
        <dbReference type="ARBA" id="ARBA00023235"/>
    </source>
</evidence>
<dbReference type="PANTHER" id="PTHR48073:SF2">
    <property type="entry name" value="O-SUCCINYLBENZOATE SYNTHASE"/>
    <property type="match status" value="1"/>
</dbReference>
<keyword evidence="4 5" id="KW-0413">Isomerase</keyword>
<accession>A0ABW5PPD1</accession>
<evidence type="ECO:0000256" key="5">
    <source>
        <dbReference type="RuleBase" id="RU366006"/>
    </source>
</evidence>
<dbReference type="Gene3D" id="3.20.20.120">
    <property type="entry name" value="Enolase-like C-terminal domain"/>
    <property type="match status" value="1"/>
</dbReference>
<dbReference type="EMBL" id="JBHUMR010000008">
    <property type="protein sequence ID" value="MFD2616730.1"/>
    <property type="molecule type" value="Genomic_DNA"/>
</dbReference>
<sequence>MKITNIRTDRLIVPLNKPFKTALRTVKHLETVIVFVECEDRVGVGEAPATHVITGDSLESIQSTIDNIFCPLMVGMDILNYQQIFEKIDQAIIHHSSAKACIDMAIYDLLSQKTNLPLYQLLGGYRNELETDFTVSVNEPQMMIHDAIELIDKGFDTLKIKVGKGDIETDLERIEQIRRAIGPEVKLRLDANQGWTVKEAIYAIRYYERNHLNIELIEQPVPAWDIEGLKEVTRAVETPIMADESVFTPHDAMKLLSTRSCDLINVKLMKAGGIHHALEINHIAESYGVECMVGSMIESKIGITAAAHFAASQKNVTRCDFDAPLMLLVDPIEGGIIYQGRKMTMPTLSGLGIRHIDATYLSRGSVQG</sequence>
<reference evidence="8" key="1">
    <citation type="journal article" date="2019" name="Int. J. Syst. Evol. Microbiol.">
        <title>The Global Catalogue of Microorganisms (GCM) 10K type strain sequencing project: providing services to taxonomists for standard genome sequencing and annotation.</title>
        <authorList>
            <consortium name="The Broad Institute Genomics Platform"/>
            <consortium name="The Broad Institute Genome Sequencing Center for Infectious Disease"/>
            <person name="Wu L."/>
            <person name="Ma J."/>
        </authorList>
    </citation>
    <scope>NUCLEOTIDE SEQUENCE [LARGE SCALE GENOMIC DNA]</scope>
    <source>
        <strain evidence="8">TISTR 2241</strain>
    </source>
</reference>
<dbReference type="InterPro" id="IPR036849">
    <property type="entry name" value="Enolase-like_C_sf"/>
</dbReference>
<dbReference type="SMART" id="SM00922">
    <property type="entry name" value="MR_MLE"/>
    <property type="match status" value="1"/>
</dbReference>
<evidence type="ECO:0000313" key="8">
    <source>
        <dbReference type="Proteomes" id="UP001597458"/>
    </source>
</evidence>